<dbReference type="InterPro" id="IPR015942">
    <property type="entry name" value="Asp/Glu/hydantoin_racemase"/>
</dbReference>
<dbReference type="PANTHER" id="PTHR21198">
    <property type="entry name" value="GLUTAMATE RACEMASE"/>
    <property type="match status" value="1"/>
</dbReference>
<evidence type="ECO:0000256" key="2">
    <source>
        <dbReference type="ARBA" id="ARBA00023235"/>
    </source>
</evidence>
<evidence type="ECO:0000313" key="4">
    <source>
        <dbReference type="Proteomes" id="UP000277864"/>
    </source>
</evidence>
<dbReference type="OrthoDB" id="9803739at2"/>
<dbReference type="PROSITE" id="PS00923">
    <property type="entry name" value="ASP_GLU_RACEMASE_1"/>
    <property type="match status" value="1"/>
</dbReference>
<dbReference type="GO" id="GO:0047661">
    <property type="term" value="F:amino-acid racemase activity"/>
    <property type="evidence" value="ECO:0007669"/>
    <property type="project" value="InterPro"/>
</dbReference>
<reference evidence="3 4" key="1">
    <citation type="submission" date="2018-03" db="EMBL/GenBank/DDBJ databases">
        <authorList>
            <person name="Gulvik C.A."/>
        </authorList>
    </citation>
    <scope>NUCLEOTIDE SEQUENCE [LARGE SCALE GENOMIC DNA]</scope>
    <source>
        <strain evidence="3 4">JCM 31581</strain>
    </source>
</reference>
<dbReference type="InterPro" id="IPR001920">
    <property type="entry name" value="Asp/Glu_race"/>
</dbReference>
<comment type="similarity">
    <text evidence="1">Belongs to the aspartate/glutamate racemases family.</text>
</comment>
<dbReference type="Proteomes" id="UP000277864">
    <property type="component" value="Unassembled WGS sequence"/>
</dbReference>
<proteinExistence type="inferred from homology"/>
<dbReference type="RefSeq" id="WP_125942355.1">
    <property type="nucleotide sequence ID" value="NZ_PXZH01000001.1"/>
</dbReference>
<dbReference type="SUPFAM" id="SSF53681">
    <property type="entry name" value="Aspartate/glutamate racemase"/>
    <property type="match status" value="2"/>
</dbReference>
<evidence type="ECO:0000313" key="3">
    <source>
        <dbReference type="EMBL" id="RST89745.1"/>
    </source>
</evidence>
<gene>
    <name evidence="3" type="ORF">C7P63_01315</name>
</gene>
<accession>A0A3S0GE68</accession>
<dbReference type="EMBL" id="PXZH01000001">
    <property type="protein sequence ID" value="RST89745.1"/>
    <property type="molecule type" value="Genomic_DNA"/>
</dbReference>
<protein>
    <submittedName>
        <fullName evidence="3">Aspartate racemase</fullName>
    </submittedName>
</protein>
<dbReference type="PANTHER" id="PTHR21198:SF7">
    <property type="entry name" value="ASPARTATE-GLUTAMATE RACEMASE FAMILY"/>
    <property type="match status" value="1"/>
</dbReference>
<evidence type="ECO:0000256" key="1">
    <source>
        <dbReference type="ARBA" id="ARBA00007847"/>
    </source>
</evidence>
<keyword evidence="2" id="KW-0413">Isomerase</keyword>
<organism evidence="3 4">
    <name type="scientific">Vagococcus humatus</name>
    <dbReference type="NCBI Taxonomy" id="1889241"/>
    <lineage>
        <taxon>Bacteria</taxon>
        <taxon>Bacillati</taxon>
        <taxon>Bacillota</taxon>
        <taxon>Bacilli</taxon>
        <taxon>Lactobacillales</taxon>
        <taxon>Enterococcaceae</taxon>
        <taxon>Vagococcus</taxon>
    </lineage>
</organism>
<dbReference type="InterPro" id="IPR018187">
    <property type="entry name" value="Asp/Glu_racemase_AS_1"/>
</dbReference>
<dbReference type="NCBIfam" id="TIGR00035">
    <property type="entry name" value="asp_race"/>
    <property type="match status" value="1"/>
</dbReference>
<dbReference type="InterPro" id="IPR004380">
    <property type="entry name" value="Asp_race"/>
</dbReference>
<dbReference type="Pfam" id="PF01177">
    <property type="entry name" value="Asp_Glu_race"/>
    <property type="match status" value="1"/>
</dbReference>
<sequence>MKKFFTILGGMGTLASESFVRVLNARTTAHTDQDYLDYVLVNHATVPDRTAYILGECEDSPVEALTEDIKQHSLLRPEFFVLTCNTAHTFYDQLQQATDIPILHMPRHAAKITETRYAQADKKIKVALLATEGTVRSGVYAKEFSSDQFEFVLPNSDVQQKIMDLIYRDIKINQYLNHALYLEILADMLVTEACDVAILGCTELSLMEEKSAPHDFQVVDAQSELIDLTLKLATSSQKGRELS</sequence>
<name>A0A3S0GE68_9ENTE</name>
<dbReference type="AlphaFoldDB" id="A0A3S0GE68"/>
<dbReference type="Gene3D" id="3.40.50.1860">
    <property type="match status" value="2"/>
</dbReference>
<comment type="caution">
    <text evidence="3">The sequence shown here is derived from an EMBL/GenBank/DDBJ whole genome shotgun (WGS) entry which is preliminary data.</text>
</comment>
<keyword evidence="4" id="KW-1185">Reference proteome</keyword>